<sequence>MITEFPWKERWLNGSEYEIIIRNYQDYSEKFSFQILTDHPTFIYTTPAHGLMYFLKENTLRDLGFPRVKGLKKRFKWKKMNFVTALPKHKPKVQYLVATGRLASVCYRMHIVILDKKFPLLCHMLKIQNHFKSGVGIPSRKHFKESLVVKSEEKETNDDNDENIDTKQQKIPRTIHPLMQEAIMYTLAPFRLPFGDATMFFNNYQYQ</sequence>
<evidence type="ECO:0000313" key="2">
    <source>
        <dbReference type="EMBL" id="CAG9331193.1"/>
    </source>
</evidence>
<protein>
    <submittedName>
        <fullName evidence="2">Uncharacterized protein</fullName>
    </submittedName>
</protein>
<evidence type="ECO:0000313" key="3">
    <source>
        <dbReference type="Proteomes" id="UP001162131"/>
    </source>
</evidence>
<dbReference type="EMBL" id="CAJZBQ010000053">
    <property type="protein sequence ID" value="CAG9331193.1"/>
    <property type="molecule type" value="Genomic_DNA"/>
</dbReference>
<dbReference type="AlphaFoldDB" id="A0AAU9K2M9"/>
<gene>
    <name evidence="2" type="ORF">BSTOLATCC_MIC53271</name>
</gene>
<comment type="caution">
    <text evidence="2">The sequence shown here is derived from an EMBL/GenBank/DDBJ whole genome shotgun (WGS) entry which is preliminary data.</text>
</comment>
<name>A0AAU9K2M9_9CILI</name>
<feature type="region of interest" description="Disordered" evidence="1">
    <location>
        <begin position="150"/>
        <end position="171"/>
    </location>
</feature>
<proteinExistence type="predicted"/>
<dbReference type="Proteomes" id="UP001162131">
    <property type="component" value="Unassembled WGS sequence"/>
</dbReference>
<organism evidence="2 3">
    <name type="scientific">Blepharisma stoltei</name>
    <dbReference type="NCBI Taxonomy" id="1481888"/>
    <lineage>
        <taxon>Eukaryota</taxon>
        <taxon>Sar</taxon>
        <taxon>Alveolata</taxon>
        <taxon>Ciliophora</taxon>
        <taxon>Postciliodesmatophora</taxon>
        <taxon>Heterotrichea</taxon>
        <taxon>Heterotrichida</taxon>
        <taxon>Blepharismidae</taxon>
        <taxon>Blepharisma</taxon>
    </lineage>
</organism>
<evidence type="ECO:0000256" key="1">
    <source>
        <dbReference type="SAM" id="MobiDB-lite"/>
    </source>
</evidence>
<reference evidence="2" key="1">
    <citation type="submission" date="2021-09" db="EMBL/GenBank/DDBJ databases">
        <authorList>
            <consortium name="AG Swart"/>
            <person name="Singh M."/>
            <person name="Singh A."/>
            <person name="Seah K."/>
            <person name="Emmerich C."/>
        </authorList>
    </citation>
    <scope>NUCLEOTIDE SEQUENCE</scope>
    <source>
        <strain evidence="2">ATCC30299</strain>
    </source>
</reference>
<keyword evidence="3" id="KW-1185">Reference proteome</keyword>
<accession>A0AAU9K2M9</accession>